<name>B0ML20_9FIRM</name>
<comment type="similarity">
    <text evidence="1">Belongs to the CbxX/CfxQ family.</text>
</comment>
<feature type="domain" description="AAA+ ATPase" evidence="4">
    <location>
        <begin position="408"/>
        <end position="546"/>
    </location>
</feature>
<proteinExistence type="inferred from homology"/>
<reference evidence="5" key="2">
    <citation type="submission" date="2014-06" db="EMBL/GenBank/DDBJ databases">
        <title>Draft genome sequence of Eubacterium siraeum (DSM 15702).</title>
        <authorList>
            <person name="Sudarsanam P."/>
            <person name="Ley R."/>
            <person name="Guruge J."/>
            <person name="Turnbaugh P.J."/>
            <person name="Mahowald M."/>
            <person name="Liep D."/>
            <person name="Gordon J."/>
        </authorList>
    </citation>
    <scope>NUCLEOTIDE SEQUENCE</scope>
    <source>
        <strain evidence="5">DSM 15702</strain>
    </source>
</reference>
<accession>B0ML20</accession>
<protein>
    <recommendedName>
        <fullName evidence="4">AAA+ ATPase domain-containing protein</fullName>
    </recommendedName>
</protein>
<dbReference type="Gene3D" id="1.10.8.60">
    <property type="match status" value="1"/>
</dbReference>
<dbReference type="InterPro" id="IPR003593">
    <property type="entry name" value="AAA+_ATPase"/>
</dbReference>
<keyword evidence="6" id="KW-1185">Reference proteome</keyword>
<dbReference type="AlphaFoldDB" id="B0ML20"/>
<reference evidence="5" key="1">
    <citation type="submission" date="2007-10" db="EMBL/GenBank/DDBJ databases">
        <authorList>
            <person name="Fulton L."/>
            <person name="Clifton S."/>
            <person name="Fulton B."/>
            <person name="Xu J."/>
            <person name="Minx P."/>
            <person name="Pepin K.H."/>
            <person name="Johnson M."/>
            <person name="Thiruvilangam P."/>
            <person name="Bhonagiri V."/>
            <person name="Nash W.E."/>
            <person name="Mardis E.R."/>
            <person name="Wilson R.K."/>
        </authorList>
    </citation>
    <scope>NUCLEOTIDE SEQUENCE [LARGE SCALE GENOMIC DNA]</scope>
    <source>
        <strain evidence="5">DSM 15702</strain>
    </source>
</reference>
<keyword evidence="3" id="KW-0067">ATP-binding</keyword>
<dbReference type="CDD" id="cd00009">
    <property type="entry name" value="AAA"/>
    <property type="match status" value="1"/>
</dbReference>
<sequence length="672" mass="77188">MIIFCIDGGDYMFLKDSFPSLRDVHINFGKAEFDSLAKELESRERFKNVSCYANNIRCNVRSFEQTYKRVNHILISGYDMIDMLASVTVISKALSDNFDIPLTRRIENAENEDYVIPESVFFGLNGFSKSEIESGGVSDDEYDKYFGDEDDEAEEYEEYEEYEEAEEYYDDGFDDKYGFEDFECCLPEYELCEKPDCEEVRQADDEADIHCDEKLPIDIMYFVMMAENASSVKKNVDIIDRYGKRIIFVLVKKDPDHMRQDNMQADNCKVTAESMFFDHIDIPADSTEYLADVIEKQFEENRLSYASVKPYIEKFAAAENVYDEYTAYKAARYVISKHYENSPPTDCTLKAEDFPNLIIYDKTNLPCCASVQKLIGVKKQLDTVRRQVRCMKYDKMRMNKIRFSPVGTAYNMAFTGPPGTAKTTVARMFADMLAKEGFISAGNFTECRKSDIVGGYVGHTARKCDNLFSDLAEKGGGVLLFDEIYTLSEKDAQSQFDIEAINCIVQNIENYRSSVYCIFAGYEDKMEAFFESNPGMASRIGIRVKFDGYDNSTLCDIFGSFLEQEKYVLSENCDDILYDCFDEMRNRQGCNFGNAREARNLFDNVKRVMAERVDTNAALEEDFTFVFRSDVKKAIDMSIEALCTATLHNDSDGNDERDIQPEENLHRCGFIL</sequence>
<evidence type="ECO:0000313" key="5">
    <source>
        <dbReference type="EMBL" id="EDS01613.1"/>
    </source>
</evidence>
<evidence type="ECO:0000256" key="3">
    <source>
        <dbReference type="ARBA" id="ARBA00022840"/>
    </source>
</evidence>
<evidence type="ECO:0000256" key="2">
    <source>
        <dbReference type="ARBA" id="ARBA00022741"/>
    </source>
</evidence>
<dbReference type="GO" id="GO:0016887">
    <property type="term" value="F:ATP hydrolysis activity"/>
    <property type="evidence" value="ECO:0007669"/>
    <property type="project" value="InterPro"/>
</dbReference>
<dbReference type="Pfam" id="PF00004">
    <property type="entry name" value="AAA"/>
    <property type="match status" value="1"/>
</dbReference>
<dbReference type="EMBL" id="ABCA03000034">
    <property type="protein sequence ID" value="EDS01613.1"/>
    <property type="molecule type" value="Genomic_DNA"/>
</dbReference>
<dbReference type="Gene3D" id="3.40.50.300">
    <property type="entry name" value="P-loop containing nucleotide triphosphate hydrolases"/>
    <property type="match status" value="1"/>
</dbReference>
<keyword evidence="2" id="KW-0547">Nucleotide-binding</keyword>
<gene>
    <name evidence="5" type="ORF">EUBSIR_00517</name>
</gene>
<dbReference type="InterPro" id="IPR003959">
    <property type="entry name" value="ATPase_AAA_core"/>
</dbReference>
<dbReference type="InterPro" id="IPR041627">
    <property type="entry name" value="AAA_lid_6"/>
</dbReference>
<organism evidence="5 6">
    <name type="scientific">[Eubacterium] siraeum DSM 15702</name>
    <dbReference type="NCBI Taxonomy" id="428128"/>
    <lineage>
        <taxon>Bacteria</taxon>
        <taxon>Bacillati</taxon>
        <taxon>Bacillota</taxon>
        <taxon>Clostridia</taxon>
        <taxon>Eubacteriales</taxon>
        <taxon>Oscillospiraceae</taxon>
        <taxon>Oscillospiraceae incertae sedis</taxon>
    </lineage>
</organism>
<evidence type="ECO:0000259" key="4">
    <source>
        <dbReference type="SMART" id="SM00382"/>
    </source>
</evidence>
<evidence type="ECO:0000256" key="1">
    <source>
        <dbReference type="ARBA" id="ARBA00010378"/>
    </source>
</evidence>
<dbReference type="Pfam" id="PF17866">
    <property type="entry name" value="AAA_lid_6"/>
    <property type="match status" value="1"/>
</dbReference>
<dbReference type="PANTHER" id="PTHR43392">
    <property type="entry name" value="AAA-TYPE ATPASE FAMILY PROTEIN / ANKYRIN REPEAT FAMILY PROTEIN"/>
    <property type="match status" value="1"/>
</dbReference>
<dbReference type="GO" id="GO:0005524">
    <property type="term" value="F:ATP binding"/>
    <property type="evidence" value="ECO:0007669"/>
    <property type="project" value="UniProtKB-KW"/>
</dbReference>
<comment type="caution">
    <text evidence="5">The sequence shown here is derived from an EMBL/GenBank/DDBJ whole genome shotgun (WGS) entry which is preliminary data.</text>
</comment>
<dbReference type="SUPFAM" id="SSF52540">
    <property type="entry name" value="P-loop containing nucleoside triphosphate hydrolases"/>
    <property type="match status" value="1"/>
</dbReference>
<dbReference type="SMART" id="SM00382">
    <property type="entry name" value="AAA"/>
    <property type="match status" value="1"/>
</dbReference>
<dbReference type="PRINTS" id="PR00819">
    <property type="entry name" value="CBXCFQXSUPER"/>
</dbReference>
<dbReference type="InterPro" id="IPR000641">
    <property type="entry name" value="CbxX/CfxQ"/>
</dbReference>
<dbReference type="InterPro" id="IPR050773">
    <property type="entry name" value="CbxX/CfxQ_RuBisCO_ESX"/>
</dbReference>
<dbReference type="Proteomes" id="UP000005326">
    <property type="component" value="Unassembled WGS sequence"/>
</dbReference>
<dbReference type="InterPro" id="IPR027417">
    <property type="entry name" value="P-loop_NTPase"/>
</dbReference>
<evidence type="ECO:0000313" key="6">
    <source>
        <dbReference type="Proteomes" id="UP000005326"/>
    </source>
</evidence>
<dbReference type="PANTHER" id="PTHR43392:SF2">
    <property type="entry name" value="AAA-TYPE ATPASE FAMILY PROTEIN _ ANKYRIN REPEAT FAMILY PROTEIN"/>
    <property type="match status" value="1"/>
</dbReference>